<evidence type="ECO:0000256" key="11">
    <source>
        <dbReference type="ARBA" id="ARBA00022833"/>
    </source>
</evidence>
<sequence>MYSIQGLSRASLKRTISGVNSAFCRTYCPSTSQSISTPTGSAESAASDGYQRRTPRPQLQTTLGRGSFLHFHSRCLQNAWSKKKYQSIEKEVCAFDSLLKRSGYHDRSALSSLLVSMDNMRSFSTSSAMQQQREDQDQKDDEDPSKKAGDGENIRMLIVVMLILTLLNLLSRGDEAQNISWQSFVNDMLAKGEVKDVSVTYYDTDGSGESKNPESDVVHVFLHDGAIVFGREVGRGQPNHFRMRVGNIQKFEQKLREVEEQLGIAHKDRIQIRYQHSSSDGMMSILGTVLVLGFLFYIIRSAMRGGGMNAFTQLTKAKFTVIEEGASKGVSFKDVAGLKEAKVEVMEFVDYLKRPEKFMELGAKVPKGALLLGPPGCGKTLLAKAVATEANVPFLAMAGSEFVEMIGGLGAARVRSLFKEARNRAPCIVYIDELDAIGRKRSDSANMNSSGEEEQTLNQLLVEMDGMGTQKDVIMLASTNRADILDKALLRAGRFDRHILIDIPTMIERKEIFEVYLKKLVLKGKPADYSTRLAQLTPGMSGADIANMCNEAALHAAREDHKAVHTESFEYAVERILAGAAKAENVMSKEERNVVAFHESGHALVGWLLEHTDALLKVSIVPRASAALGFAQYLPSDQKLYSKEQLFDRMCMALGGRVAEAIIFNKVTTGAQDDLNRVTKLAYSQIRSLGMNDEIGHLSFPEGSSSELGKRPYSHRLQHTMDEEARKLVATAYRATESLLNQHVDTLKLLSKNLLEKEVLNYTDVEALIGPPPFGEKKMISIDDFDIMNYSDDEMDAENMGKKKEQEQRLKEQEEEDR</sequence>
<evidence type="ECO:0000256" key="4">
    <source>
        <dbReference type="ARBA" id="ARBA00010044"/>
    </source>
</evidence>
<dbReference type="InterPro" id="IPR050928">
    <property type="entry name" value="ATP-dep_Zn_Metalloprotease"/>
</dbReference>
<feature type="region of interest" description="Disordered" evidence="17">
    <location>
        <begin position="124"/>
        <end position="149"/>
    </location>
</feature>
<evidence type="ECO:0000256" key="14">
    <source>
        <dbReference type="ARBA" id="ARBA00022989"/>
    </source>
</evidence>
<organism evidence="20 21">
    <name type="scientific">Strongylocentrotus purpuratus</name>
    <name type="common">Purple sea urchin</name>
    <dbReference type="NCBI Taxonomy" id="7668"/>
    <lineage>
        <taxon>Eukaryota</taxon>
        <taxon>Metazoa</taxon>
        <taxon>Echinodermata</taxon>
        <taxon>Eleutherozoa</taxon>
        <taxon>Echinozoa</taxon>
        <taxon>Echinoidea</taxon>
        <taxon>Euechinoidea</taxon>
        <taxon>Echinacea</taxon>
        <taxon>Camarodonta</taxon>
        <taxon>Echinidea</taxon>
        <taxon>Strongylocentrotidae</taxon>
        <taxon>Strongylocentrotus</taxon>
    </lineage>
</organism>
<feature type="domain" description="AAA+ ATPase" evidence="19">
    <location>
        <begin position="365"/>
        <end position="505"/>
    </location>
</feature>
<proteinExistence type="inferred from homology"/>
<dbReference type="GO" id="GO:0004176">
    <property type="term" value="F:ATP-dependent peptidase activity"/>
    <property type="evidence" value="ECO:0007669"/>
    <property type="project" value="InterPro"/>
</dbReference>
<keyword evidence="9" id="KW-0547">Nucleotide-binding</keyword>
<dbReference type="GeneID" id="593843"/>
<evidence type="ECO:0000256" key="17">
    <source>
        <dbReference type="SAM" id="MobiDB-lite"/>
    </source>
</evidence>
<evidence type="ECO:0000259" key="19">
    <source>
        <dbReference type="SMART" id="SM00382"/>
    </source>
</evidence>
<feature type="region of interest" description="Disordered" evidence="17">
    <location>
        <begin position="792"/>
        <end position="818"/>
    </location>
</feature>
<dbReference type="Gene3D" id="3.40.1690.20">
    <property type="match status" value="1"/>
</dbReference>
<dbReference type="PANTHER" id="PTHR43655:SF8">
    <property type="entry name" value="PARAPLEGIN"/>
    <property type="match status" value="1"/>
</dbReference>
<dbReference type="FunCoup" id="A0A7M7RFG8">
    <property type="interactions" value="445"/>
</dbReference>
<dbReference type="GO" id="GO:0005524">
    <property type="term" value="F:ATP binding"/>
    <property type="evidence" value="ECO:0007669"/>
    <property type="project" value="UniProtKB-KW"/>
</dbReference>
<dbReference type="CDD" id="cd19501">
    <property type="entry name" value="RecA-like_FtsH"/>
    <property type="match status" value="1"/>
</dbReference>
<evidence type="ECO:0000256" key="12">
    <source>
        <dbReference type="ARBA" id="ARBA00022840"/>
    </source>
</evidence>
<dbReference type="InterPro" id="IPR003959">
    <property type="entry name" value="ATPase_AAA_core"/>
</dbReference>
<dbReference type="InterPro" id="IPR037219">
    <property type="entry name" value="Peptidase_M41-like"/>
</dbReference>
<feature type="transmembrane region" description="Helical" evidence="18">
    <location>
        <begin position="281"/>
        <end position="299"/>
    </location>
</feature>
<evidence type="ECO:0000256" key="10">
    <source>
        <dbReference type="ARBA" id="ARBA00022801"/>
    </source>
</evidence>
<keyword evidence="8" id="KW-0479">Metal-binding</keyword>
<keyword evidence="7 18" id="KW-0812">Transmembrane</keyword>
<keyword evidence="12" id="KW-0067">ATP-binding</keyword>
<evidence type="ECO:0000256" key="1">
    <source>
        <dbReference type="ARBA" id="ARBA00001947"/>
    </source>
</evidence>
<name>A0A7M7RFG8_STRPU</name>
<keyword evidence="16 18" id="KW-0472">Membrane</keyword>
<dbReference type="GO" id="GO:0005745">
    <property type="term" value="C:m-AAA complex"/>
    <property type="evidence" value="ECO:0000318"/>
    <property type="project" value="GO_Central"/>
</dbReference>
<comment type="cofactor">
    <cofactor evidence="1">
        <name>Zn(2+)</name>
        <dbReference type="ChEBI" id="CHEBI:29105"/>
    </cofactor>
</comment>
<dbReference type="Pfam" id="PF17862">
    <property type="entry name" value="AAA_lid_3"/>
    <property type="match status" value="1"/>
</dbReference>
<dbReference type="SUPFAM" id="SSF52540">
    <property type="entry name" value="P-loop containing nucleoside triphosphate hydrolases"/>
    <property type="match status" value="1"/>
</dbReference>
<feature type="compositionally biased region" description="Polar residues" evidence="17">
    <location>
        <begin position="30"/>
        <end position="44"/>
    </location>
</feature>
<keyword evidence="21" id="KW-1185">Reference proteome</keyword>
<feature type="compositionally biased region" description="Basic and acidic residues" evidence="17">
    <location>
        <begin position="799"/>
        <end position="812"/>
    </location>
</feature>
<dbReference type="GO" id="GO:0034982">
    <property type="term" value="P:mitochondrial protein processing"/>
    <property type="evidence" value="ECO:0000318"/>
    <property type="project" value="GO_Central"/>
</dbReference>
<dbReference type="GO" id="GO:0008270">
    <property type="term" value="F:zinc ion binding"/>
    <property type="evidence" value="ECO:0007669"/>
    <property type="project" value="InterPro"/>
</dbReference>
<dbReference type="FunFam" id="3.40.50.300:FF:000277">
    <property type="entry name" value="ATP-dependent zinc metalloprotease FtsH"/>
    <property type="match status" value="1"/>
</dbReference>
<accession>A0A7M7RFG8</accession>
<dbReference type="FunFam" id="1.20.58.760:FF:000003">
    <property type="entry name" value="AFG3-like AAA ATPase 2"/>
    <property type="match status" value="1"/>
</dbReference>
<keyword evidence="11" id="KW-0862">Zinc</keyword>
<evidence type="ECO:0000256" key="3">
    <source>
        <dbReference type="ARBA" id="ARBA00004173"/>
    </source>
</evidence>
<dbReference type="Gene3D" id="1.10.8.60">
    <property type="match status" value="1"/>
</dbReference>
<dbReference type="GO" id="GO:0016887">
    <property type="term" value="F:ATP hydrolysis activity"/>
    <property type="evidence" value="ECO:0007669"/>
    <property type="project" value="InterPro"/>
</dbReference>
<evidence type="ECO:0000313" key="21">
    <source>
        <dbReference type="Proteomes" id="UP000007110"/>
    </source>
</evidence>
<dbReference type="InParanoid" id="A0A7M7RFG8"/>
<dbReference type="InterPro" id="IPR027417">
    <property type="entry name" value="P-loop_NTPase"/>
</dbReference>
<dbReference type="Pfam" id="PF06480">
    <property type="entry name" value="FtsH_ext"/>
    <property type="match status" value="1"/>
</dbReference>
<dbReference type="SUPFAM" id="SSF140990">
    <property type="entry name" value="FtsH protease domain-like"/>
    <property type="match status" value="1"/>
</dbReference>
<keyword evidence="14 18" id="KW-1133">Transmembrane helix</keyword>
<dbReference type="Gene3D" id="3.40.50.300">
    <property type="entry name" value="P-loop containing nucleotide triphosphate hydrolases"/>
    <property type="match status" value="1"/>
</dbReference>
<dbReference type="InterPro" id="IPR011546">
    <property type="entry name" value="Pept_M41_FtsH_extracell"/>
</dbReference>
<evidence type="ECO:0000256" key="13">
    <source>
        <dbReference type="ARBA" id="ARBA00022946"/>
    </source>
</evidence>
<evidence type="ECO:0000256" key="6">
    <source>
        <dbReference type="ARBA" id="ARBA00022670"/>
    </source>
</evidence>
<dbReference type="KEGG" id="spu:593843"/>
<evidence type="ECO:0000256" key="8">
    <source>
        <dbReference type="ARBA" id="ARBA00022723"/>
    </source>
</evidence>
<evidence type="ECO:0000256" key="15">
    <source>
        <dbReference type="ARBA" id="ARBA00023049"/>
    </source>
</evidence>
<evidence type="ECO:0000256" key="7">
    <source>
        <dbReference type="ARBA" id="ARBA00022692"/>
    </source>
</evidence>
<dbReference type="SMART" id="SM00382">
    <property type="entry name" value="AAA"/>
    <property type="match status" value="1"/>
</dbReference>
<evidence type="ECO:0000256" key="5">
    <source>
        <dbReference type="ARBA" id="ARBA00010550"/>
    </source>
</evidence>
<comment type="similarity">
    <text evidence="5">In the N-terminal section; belongs to the AAA ATPase family.</text>
</comment>
<dbReference type="Pfam" id="PF00004">
    <property type="entry name" value="AAA"/>
    <property type="match status" value="1"/>
</dbReference>
<dbReference type="InterPro" id="IPR000642">
    <property type="entry name" value="Peptidase_M41"/>
</dbReference>
<dbReference type="Gene3D" id="1.20.58.760">
    <property type="entry name" value="Peptidase M41"/>
    <property type="match status" value="1"/>
</dbReference>
<keyword evidence="15" id="KW-0482">Metalloprotease</keyword>
<evidence type="ECO:0000313" key="20">
    <source>
        <dbReference type="EnsemblMetazoa" id="XP_798395"/>
    </source>
</evidence>
<evidence type="ECO:0000256" key="18">
    <source>
        <dbReference type="SAM" id="Phobius"/>
    </source>
</evidence>
<dbReference type="InterPro" id="IPR003593">
    <property type="entry name" value="AAA+_ATPase"/>
</dbReference>
<feature type="region of interest" description="Disordered" evidence="17">
    <location>
        <begin position="30"/>
        <end position="57"/>
    </location>
</feature>
<feature type="transmembrane region" description="Helical" evidence="18">
    <location>
        <begin position="154"/>
        <end position="171"/>
    </location>
</feature>
<dbReference type="CTD" id="6687"/>
<dbReference type="Pfam" id="PF01434">
    <property type="entry name" value="Peptidase_M41"/>
    <property type="match status" value="1"/>
</dbReference>
<dbReference type="AlphaFoldDB" id="A0A7M7RFG8"/>
<dbReference type="RefSeq" id="XP_798395.4">
    <property type="nucleotide sequence ID" value="XM_793302.5"/>
</dbReference>
<comment type="similarity">
    <text evidence="4">In the C-terminal section; belongs to the peptidase M41 family.</text>
</comment>
<keyword evidence="10" id="KW-0378">Hydrolase</keyword>
<dbReference type="FunFam" id="1.10.8.60:FF:000033">
    <property type="entry name" value="paraplegin isoform X1"/>
    <property type="match status" value="1"/>
</dbReference>
<dbReference type="NCBIfam" id="TIGR01241">
    <property type="entry name" value="FtsH_fam"/>
    <property type="match status" value="1"/>
</dbReference>
<dbReference type="InterPro" id="IPR041569">
    <property type="entry name" value="AAA_lid_3"/>
</dbReference>
<dbReference type="OrthoDB" id="1413014at2759"/>
<dbReference type="InterPro" id="IPR005936">
    <property type="entry name" value="FtsH"/>
</dbReference>
<reference evidence="20" key="2">
    <citation type="submission" date="2021-01" db="UniProtKB">
        <authorList>
            <consortium name="EnsemblMetazoa"/>
        </authorList>
    </citation>
    <scope>IDENTIFICATION</scope>
</reference>
<evidence type="ECO:0000256" key="2">
    <source>
        <dbReference type="ARBA" id="ARBA00004141"/>
    </source>
</evidence>
<dbReference type="PANTHER" id="PTHR43655">
    <property type="entry name" value="ATP-DEPENDENT PROTEASE"/>
    <property type="match status" value="1"/>
</dbReference>
<protein>
    <recommendedName>
        <fullName evidence="19">AAA+ ATPase domain-containing protein</fullName>
    </recommendedName>
</protein>
<evidence type="ECO:0000256" key="16">
    <source>
        <dbReference type="ARBA" id="ARBA00023136"/>
    </source>
</evidence>
<dbReference type="Proteomes" id="UP000007110">
    <property type="component" value="Unassembled WGS sequence"/>
</dbReference>
<keyword evidence="13" id="KW-0809">Transit peptide</keyword>
<comment type="subcellular location">
    <subcellularLocation>
        <location evidence="2">Membrane</location>
        <topology evidence="2">Multi-pass membrane protein</topology>
    </subcellularLocation>
    <subcellularLocation>
        <location evidence="3">Mitochondrion</location>
    </subcellularLocation>
</comment>
<dbReference type="OMA" id="RMKSMKS"/>
<dbReference type="EnsemblMetazoa" id="XM_793302">
    <property type="protein sequence ID" value="XP_798395"/>
    <property type="gene ID" value="LOC593843"/>
</dbReference>
<evidence type="ECO:0000256" key="9">
    <source>
        <dbReference type="ARBA" id="ARBA00022741"/>
    </source>
</evidence>
<keyword evidence="6" id="KW-0645">Protease</keyword>
<reference evidence="21" key="1">
    <citation type="submission" date="2015-02" db="EMBL/GenBank/DDBJ databases">
        <title>Genome sequencing for Strongylocentrotus purpuratus.</title>
        <authorList>
            <person name="Murali S."/>
            <person name="Liu Y."/>
            <person name="Vee V."/>
            <person name="English A."/>
            <person name="Wang M."/>
            <person name="Skinner E."/>
            <person name="Han Y."/>
            <person name="Muzny D.M."/>
            <person name="Worley K.C."/>
            <person name="Gibbs R.A."/>
        </authorList>
    </citation>
    <scope>NUCLEOTIDE SEQUENCE</scope>
</reference>
<dbReference type="GO" id="GO:0004222">
    <property type="term" value="F:metalloendopeptidase activity"/>
    <property type="evidence" value="ECO:0000318"/>
    <property type="project" value="GO_Central"/>
</dbReference>